<comment type="similarity">
    <text evidence="2 6">Belongs to the DNA polymerase alpha subunit B family.</text>
</comment>
<evidence type="ECO:0000313" key="10">
    <source>
        <dbReference type="Proteomes" id="UP000308652"/>
    </source>
</evidence>
<dbReference type="Pfam" id="PF22062">
    <property type="entry name" value="OB_DPOA2"/>
    <property type="match status" value="1"/>
</dbReference>
<dbReference type="GO" id="GO:0003677">
    <property type="term" value="F:DNA binding"/>
    <property type="evidence" value="ECO:0007669"/>
    <property type="project" value="InterPro"/>
</dbReference>
<evidence type="ECO:0000256" key="2">
    <source>
        <dbReference type="ARBA" id="ARBA00007299"/>
    </source>
</evidence>
<evidence type="ECO:0000256" key="1">
    <source>
        <dbReference type="ARBA" id="ARBA00004123"/>
    </source>
</evidence>
<gene>
    <name evidence="9" type="ORF">BDQ12DRAFT_704274</name>
</gene>
<dbReference type="STRING" id="68775.A0A5C3M7R4"/>
<keyword evidence="10" id="KW-1185">Reference proteome</keyword>
<dbReference type="Pfam" id="PF04042">
    <property type="entry name" value="DNA_pol_E_B"/>
    <property type="match status" value="1"/>
</dbReference>
<evidence type="ECO:0000313" key="9">
    <source>
        <dbReference type="EMBL" id="TFK40723.1"/>
    </source>
</evidence>
<dbReference type="GO" id="GO:0005658">
    <property type="term" value="C:alpha DNA polymerase:primase complex"/>
    <property type="evidence" value="ECO:0007669"/>
    <property type="project" value="TreeGrafter"/>
</dbReference>
<comment type="subcellular location">
    <subcellularLocation>
        <location evidence="1 6">Nucleus</location>
    </subcellularLocation>
</comment>
<dbReference type="PANTHER" id="PTHR23061">
    <property type="entry name" value="DNA POLYMERASE 2 ALPHA 70 KDA SUBUNIT"/>
    <property type="match status" value="1"/>
</dbReference>
<feature type="domain" description="DNA polymerase alpha subunit B OB" evidence="8">
    <location>
        <begin position="167"/>
        <end position="284"/>
    </location>
</feature>
<feature type="domain" description="DNA polymerase alpha/delta/epsilon subunit B" evidence="7">
    <location>
        <begin position="314"/>
        <end position="544"/>
    </location>
</feature>
<dbReference type="InterPro" id="IPR016722">
    <property type="entry name" value="DNA_pol_alpha_bsu"/>
</dbReference>
<evidence type="ECO:0000256" key="5">
    <source>
        <dbReference type="ARBA" id="ARBA00023242"/>
    </source>
</evidence>
<keyword evidence="5 6" id="KW-0539">Nucleus</keyword>
<dbReference type="GO" id="GO:0006270">
    <property type="term" value="P:DNA replication initiation"/>
    <property type="evidence" value="ECO:0007669"/>
    <property type="project" value="TreeGrafter"/>
</dbReference>
<dbReference type="AlphaFoldDB" id="A0A5C3M7R4"/>
<evidence type="ECO:0000256" key="3">
    <source>
        <dbReference type="ARBA" id="ARBA00018596"/>
    </source>
</evidence>
<dbReference type="EMBL" id="ML213596">
    <property type="protein sequence ID" value="TFK40723.1"/>
    <property type="molecule type" value="Genomic_DNA"/>
</dbReference>
<evidence type="ECO:0000256" key="6">
    <source>
        <dbReference type="PIRNR" id="PIRNR018300"/>
    </source>
</evidence>
<organism evidence="9 10">
    <name type="scientific">Crucibulum laeve</name>
    <dbReference type="NCBI Taxonomy" id="68775"/>
    <lineage>
        <taxon>Eukaryota</taxon>
        <taxon>Fungi</taxon>
        <taxon>Dikarya</taxon>
        <taxon>Basidiomycota</taxon>
        <taxon>Agaricomycotina</taxon>
        <taxon>Agaricomycetes</taxon>
        <taxon>Agaricomycetidae</taxon>
        <taxon>Agaricales</taxon>
        <taxon>Agaricineae</taxon>
        <taxon>Nidulariaceae</taxon>
        <taxon>Crucibulum</taxon>
    </lineage>
</organism>
<dbReference type="Proteomes" id="UP000308652">
    <property type="component" value="Unassembled WGS sequence"/>
</dbReference>
<protein>
    <recommendedName>
        <fullName evidence="3 6">DNA polymerase alpha subunit B</fullName>
    </recommendedName>
</protein>
<dbReference type="InterPro" id="IPR007185">
    <property type="entry name" value="DNA_pol_a/d/e_bsu"/>
</dbReference>
<dbReference type="OrthoDB" id="336885at2759"/>
<evidence type="ECO:0000256" key="4">
    <source>
        <dbReference type="ARBA" id="ARBA00022705"/>
    </source>
</evidence>
<keyword evidence="4 6" id="KW-0235">DNA replication</keyword>
<dbReference type="PANTHER" id="PTHR23061:SF12">
    <property type="entry name" value="DNA POLYMERASE ALPHA SUBUNIT B"/>
    <property type="match status" value="1"/>
</dbReference>
<dbReference type="InterPro" id="IPR054300">
    <property type="entry name" value="OB_DPOA2"/>
</dbReference>
<proteinExistence type="inferred from homology"/>
<evidence type="ECO:0000259" key="7">
    <source>
        <dbReference type="Pfam" id="PF04042"/>
    </source>
</evidence>
<reference evidence="9 10" key="1">
    <citation type="journal article" date="2019" name="Nat. Ecol. Evol.">
        <title>Megaphylogeny resolves global patterns of mushroom evolution.</title>
        <authorList>
            <person name="Varga T."/>
            <person name="Krizsan K."/>
            <person name="Foldi C."/>
            <person name="Dima B."/>
            <person name="Sanchez-Garcia M."/>
            <person name="Sanchez-Ramirez S."/>
            <person name="Szollosi G.J."/>
            <person name="Szarkandi J.G."/>
            <person name="Papp V."/>
            <person name="Albert L."/>
            <person name="Andreopoulos W."/>
            <person name="Angelini C."/>
            <person name="Antonin V."/>
            <person name="Barry K.W."/>
            <person name="Bougher N.L."/>
            <person name="Buchanan P."/>
            <person name="Buyck B."/>
            <person name="Bense V."/>
            <person name="Catcheside P."/>
            <person name="Chovatia M."/>
            <person name="Cooper J."/>
            <person name="Damon W."/>
            <person name="Desjardin D."/>
            <person name="Finy P."/>
            <person name="Geml J."/>
            <person name="Haridas S."/>
            <person name="Hughes K."/>
            <person name="Justo A."/>
            <person name="Karasinski D."/>
            <person name="Kautmanova I."/>
            <person name="Kiss B."/>
            <person name="Kocsube S."/>
            <person name="Kotiranta H."/>
            <person name="LaButti K.M."/>
            <person name="Lechner B.E."/>
            <person name="Liimatainen K."/>
            <person name="Lipzen A."/>
            <person name="Lukacs Z."/>
            <person name="Mihaltcheva S."/>
            <person name="Morgado L.N."/>
            <person name="Niskanen T."/>
            <person name="Noordeloos M.E."/>
            <person name="Ohm R.A."/>
            <person name="Ortiz-Santana B."/>
            <person name="Ovrebo C."/>
            <person name="Racz N."/>
            <person name="Riley R."/>
            <person name="Savchenko A."/>
            <person name="Shiryaev A."/>
            <person name="Soop K."/>
            <person name="Spirin V."/>
            <person name="Szebenyi C."/>
            <person name="Tomsovsky M."/>
            <person name="Tulloss R.E."/>
            <person name="Uehling J."/>
            <person name="Grigoriev I.V."/>
            <person name="Vagvolgyi C."/>
            <person name="Papp T."/>
            <person name="Martin F.M."/>
            <person name="Miettinen O."/>
            <person name="Hibbett D.S."/>
            <person name="Nagy L.G."/>
        </authorList>
    </citation>
    <scope>NUCLEOTIDE SEQUENCE [LARGE SCALE GENOMIC DNA]</scope>
    <source>
        <strain evidence="9 10">CBS 166.37</strain>
    </source>
</reference>
<name>A0A5C3M7R4_9AGAR</name>
<accession>A0A5C3M7R4</accession>
<dbReference type="Gene3D" id="3.60.21.60">
    <property type="match status" value="2"/>
</dbReference>
<sequence length="595" mass="65229">METEIRAEILNTYVNAMDVSNEKLVTDCISMCQTYSMSAEDLLWKLEAINFKPSATYSEISPITKETIAILRTQLQRDLSSKVQVKPRQNANAMVNRFQMPPNMRRGMNVGMSTASPARTPSVKTEQVEDSIAYTSSSVVFKGPKSDAQSKKRRAYRYMYEKISERSEALDQVIDEFVELIRKHYDISDLGDPSLPTDKEITIVGRIVHDAELVFTSKLTEAALAIESSRMLSSGARIPLRLDVLLRMRGNAPGAGGFGLFPGAIVALRGKNGGGGYFLATEILAMPPLKASPTAQGTIPPKLDAGMGDSPISICVACGPFTPDADLEYKPWRALIKSLKTTKPKVLVLIGPFVDVAHPKIKAGDVRFPPVQMFKLHFLTPLKSFFDASPGSIVLIVPSVRDVISAHAVFPQPELEAELVGSDPRIHLLPNPSLFSINDITFGTTSVDTIFHLRKEEYIKRCGEIAPLAADSGDVDAMANSCRHLLQQRSFYPVFPVPLDLAHEVNLDVSHLEGLRLGGDDEGQGEEEAPDVLLLPSRLKQFVKNVHTTTAVNPSFLTKGTYAVLNIAPRSTPGGLKERLKVEIVKIEEQPPVQA</sequence>
<comment type="function">
    <text evidence="6">Accessory subunit of the DNA polymerase alpha complex (also known as the alpha DNA polymerase-primase complex) which plays an essential role in the initiation of DNA synthesis.</text>
</comment>
<dbReference type="PIRSF" id="PIRSF018300">
    <property type="entry name" value="DNA_pol_alph_2"/>
    <property type="match status" value="1"/>
</dbReference>
<evidence type="ECO:0000259" key="8">
    <source>
        <dbReference type="Pfam" id="PF22062"/>
    </source>
</evidence>